<feature type="region of interest" description="Disordered" evidence="1">
    <location>
        <begin position="91"/>
        <end position="125"/>
    </location>
</feature>
<evidence type="ECO:0000313" key="2">
    <source>
        <dbReference type="EMBL" id="CAL1583032.1"/>
    </source>
</evidence>
<organism evidence="2 3">
    <name type="scientific">Knipowitschia caucasica</name>
    <name type="common">Caucasian dwarf goby</name>
    <name type="synonym">Pomatoschistus caucasicus</name>
    <dbReference type="NCBI Taxonomy" id="637954"/>
    <lineage>
        <taxon>Eukaryota</taxon>
        <taxon>Metazoa</taxon>
        <taxon>Chordata</taxon>
        <taxon>Craniata</taxon>
        <taxon>Vertebrata</taxon>
        <taxon>Euteleostomi</taxon>
        <taxon>Actinopterygii</taxon>
        <taxon>Neopterygii</taxon>
        <taxon>Teleostei</taxon>
        <taxon>Neoteleostei</taxon>
        <taxon>Acanthomorphata</taxon>
        <taxon>Gobiaria</taxon>
        <taxon>Gobiiformes</taxon>
        <taxon>Gobioidei</taxon>
        <taxon>Gobiidae</taxon>
        <taxon>Gobiinae</taxon>
        <taxon>Knipowitschia</taxon>
    </lineage>
</organism>
<name>A0AAV2K5Y3_KNICA</name>
<dbReference type="Proteomes" id="UP001497482">
    <property type="component" value="Chromosome 15"/>
</dbReference>
<sequence>MSPPKRRGKSIIPAENDFGEKSHEDEANANPPAASRGNGDESMARLRVHYEEGETTYNSAEEATADMASRGLSVKVIEGPDTLWERVQQAAWQPARPKRRNPAANATGFKQKLQAFRRISLKEND</sequence>
<protein>
    <submittedName>
        <fullName evidence="2">Uncharacterized protein</fullName>
    </submittedName>
</protein>
<feature type="region of interest" description="Disordered" evidence="1">
    <location>
        <begin position="1"/>
        <end position="45"/>
    </location>
</feature>
<dbReference type="AlphaFoldDB" id="A0AAV2K5Y3"/>
<proteinExistence type="predicted"/>
<evidence type="ECO:0000256" key="1">
    <source>
        <dbReference type="SAM" id="MobiDB-lite"/>
    </source>
</evidence>
<reference evidence="2 3" key="1">
    <citation type="submission" date="2024-04" db="EMBL/GenBank/DDBJ databases">
        <authorList>
            <person name="Waldvogel A.-M."/>
            <person name="Schoenle A."/>
        </authorList>
    </citation>
    <scope>NUCLEOTIDE SEQUENCE [LARGE SCALE GENOMIC DNA]</scope>
</reference>
<accession>A0AAV2K5Y3</accession>
<gene>
    <name evidence="2" type="ORF">KC01_LOCUS13547</name>
</gene>
<dbReference type="EMBL" id="OZ035837">
    <property type="protein sequence ID" value="CAL1583032.1"/>
    <property type="molecule type" value="Genomic_DNA"/>
</dbReference>
<evidence type="ECO:0000313" key="3">
    <source>
        <dbReference type="Proteomes" id="UP001497482"/>
    </source>
</evidence>
<keyword evidence="3" id="KW-1185">Reference proteome</keyword>